<dbReference type="PANTHER" id="PTHR30445:SF8">
    <property type="entry name" value="K(+)_H(+) ANTIPORTER SUBUNIT KHTT"/>
    <property type="match status" value="1"/>
</dbReference>
<evidence type="ECO:0000256" key="2">
    <source>
        <dbReference type="SAM" id="Phobius"/>
    </source>
</evidence>
<dbReference type="InterPro" id="IPR050144">
    <property type="entry name" value="AAE_transporter"/>
</dbReference>
<feature type="domain" description="RCK C-terminal" evidence="3">
    <location>
        <begin position="320"/>
        <end position="403"/>
    </location>
</feature>
<dbReference type="GeneID" id="79265896"/>
<dbReference type="Gene3D" id="3.30.70.1450">
    <property type="entry name" value="Regulator of K+ conductance, C-terminal domain"/>
    <property type="match status" value="1"/>
</dbReference>
<dbReference type="Pfam" id="PF02080">
    <property type="entry name" value="TrkA_C"/>
    <property type="match status" value="1"/>
</dbReference>
<dbReference type="PROSITE" id="PS51202">
    <property type="entry name" value="RCK_C"/>
    <property type="match status" value="1"/>
</dbReference>
<dbReference type="EMBL" id="JBHTAP010000001">
    <property type="protein sequence ID" value="MFC7234231.1"/>
    <property type="molecule type" value="Genomic_DNA"/>
</dbReference>
<keyword evidence="2" id="KW-0812">Transmembrane</keyword>
<evidence type="ECO:0000313" key="4">
    <source>
        <dbReference type="EMBL" id="MFC7234231.1"/>
    </source>
</evidence>
<dbReference type="InterPro" id="IPR058604">
    <property type="entry name" value="DUF8167_3rd"/>
</dbReference>
<reference evidence="4 5" key="1">
    <citation type="journal article" date="2019" name="Int. J. Syst. Evol. Microbiol.">
        <title>The Global Catalogue of Microorganisms (GCM) 10K type strain sequencing project: providing services to taxonomists for standard genome sequencing and annotation.</title>
        <authorList>
            <consortium name="The Broad Institute Genomics Platform"/>
            <consortium name="The Broad Institute Genome Sequencing Center for Infectious Disease"/>
            <person name="Wu L."/>
            <person name="Ma J."/>
        </authorList>
    </citation>
    <scope>NUCLEOTIDE SEQUENCE [LARGE SCALE GENOMIC DNA]</scope>
    <source>
        <strain evidence="4 5">DT85</strain>
    </source>
</reference>
<dbReference type="SUPFAM" id="SSF116726">
    <property type="entry name" value="TrkA C-terminal domain-like"/>
    <property type="match status" value="1"/>
</dbReference>
<dbReference type="InterPro" id="IPR006037">
    <property type="entry name" value="RCK_C"/>
</dbReference>
<sequence length="403" mass="41851">MAPLPVEILQGIYLGVLTGILPALVAWAMGFAFKYVTGVSIPGFGVVVMALALAGVNGGLLALTDENILDSATGPVIVTAIVVVLMLSLYAHAKGDAMGAAFPKRLSLSALRERTLSADVVERVGGRGRARVTVVGEVADMEGYPPLTEEIRKGIKEGEWRFPAELPVGELETRFAERLRTEFDLTDVSVALDERANATVAAAPPLSGLSKRIPAGKRAVSVETLVPTGLARGDLVTVTAGEATVEGTVVSARSGAGSEKPAAATDGGEDATEPAPAPATTTGGEGRVTVAVARADAPVLLGTDRARVVVRARGTHREYELVSLLRRAGKRFRKVTVGEDGALTGRTLGDASLREEYGVAVLAVRRPDGWTLAPRGDTTLTAGDELFTVGSRDALDRLAGVTA</sequence>
<feature type="transmembrane region" description="Helical" evidence="2">
    <location>
        <begin position="75"/>
        <end position="93"/>
    </location>
</feature>
<dbReference type="InterPro" id="IPR058480">
    <property type="entry name" value="DUF8167_N"/>
</dbReference>
<dbReference type="Proteomes" id="UP001596398">
    <property type="component" value="Unassembled WGS sequence"/>
</dbReference>
<dbReference type="PANTHER" id="PTHR30445">
    <property type="entry name" value="K(+)_H(+) ANTIPORTER SUBUNIT KHTT"/>
    <property type="match status" value="1"/>
</dbReference>
<dbReference type="Pfam" id="PF26502">
    <property type="entry name" value="DUF8167_2nd"/>
    <property type="match status" value="1"/>
</dbReference>
<name>A0ABD5ZLE1_9EURY</name>
<evidence type="ECO:0000259" key="3">
    <source>
        <dbReference type="PROSITE" id="PS51202"/>
    </source>
</evidence>
<organism evidence="4 5">
    <name type="scientific">Halosegnis marinus</name>
    <dbReference type="NCBI Taxonomy" id="3034023"/>
    <lineage>
        <taxon>Archaea</taxon>
        <taxon>Methanobacteriati</taxon>
        <taxon>Methanobacteriota</taxon>
        <taxon>Stenosarchaea group</taxon>
        <taxon>Halobacteria</taxon>
        <taxon>Halobacteriales</taxon>
        <taxon>Natronomonadaceae</taxon>
        <taxon>Halosegnis</taxon>
    </lineage>
</organism>
<dbReference type="Pfam" id="PF26503">
    <property type="entry name" value="DUF8167_3rd"/>
    <property type="match status" value="1"/>
</dbReference>
<feature type="transmembrane region" description="Helical" evidence="2">
    <location>
        <begin position="12"/>
        <end position="33"/>
    </location>
</feature>
<comment type="caution">
    <text evidence="4">The sequence shown here is derived from an EMBL/GenBank/DDBJ whole genome shotgun (WGS) entry which is preliminary data.</text>
</comment>
<dbReference type="InterPro" id="IPR036721">
    <property type="entry name" value="RCK_C_sf"/>
</dbReference>
<accession>A0ABD5ZLE1</accession>
<keyword evidence="2" id="KW-1133">Transmembrane helix</keyword>
<dbReference type="RefSeq" id="WP_276235233.1">
    <property type="nucleotide sequence ID" value="NZ_CP119802.1"/>
</dbReference>
<dbReference type="InterPro" id="IPR058603">
    <property type="entry name" value="DUF8167_2nd"/>
</dbReference>
<keyword evidence="2" id="KW-0472">Membrane</keyword>
<dbReference type="GO" id="GO:0034220">
    <property type="term" value="P:monoatomic ion transmembrane transport"/>
    <property type="evidence" value="ECO:0007669"/>
    <property type="project" value="UniProtKB-KW"/>
</dbReference>
<feature type="region of interest" description="Disordered" evidence="1">
    <location>
        <begin position="251"/>
        <end position="285"/>
    </location>
</feature>
<proteinExistence type="predicted"/>
<keyword evidence="5" id="KW-1185">Reference proteome</keyword>
<keyword evidence="4" id="KW-0813">Transport</keyword>
<dbReference type="AlphaFoldDB" id="A0ABD5ZLE1"/>
<protein>
    <submittedName>
        <fullName evidence="4">Potassium channel family protein</fullName>
    </submittedName>
</protein>
<gene>
    <name evidence="4" type="ORF">ACFQJ4_02755</name>
</gene>
<keyword evidence="4" id="KW-0406">Ion transport</keyword>
<dbReference type="Pfam" id="PF26501">
    <property type="entry name" value="DUF8167"/>
    <property type="match status" value="1"/>
</dbReference>
<evidence type="ECO:0000256" key="1">
    <source>
        <dbReference type="SAM" id="MobiDB-lite"/>
    </source>
</evidence>
<feature type="transmembrane region" description="Helical" evidence="2">
    <location>
        <begin position="39"/>
        <end position="63"/>
    </location>
</feature>
<evidence type="ECO:0000313" key="5">
    <source>
        <dbReference type="Proteomes" id="UP001596398"/>
    </source>
</evidence>
<keyword evidence="4" id="KW-0407">Ion channel</keyword>